<dbReference type="RefSeq" id="WP_106395703.1">
    <property type="nucleotide sequence ID" value="NZ_PVNK01000283.1"/>
</dbReference>
<protein>
    <recommendedName>
        <fullName evidence="6 10">UDP-glucose 4-epimerase</fullName>
        <ecNumber evidence="5 10">5.1.3.2</ecNumber>
    </recommendedName>
</protein>
<comment type="pathway">
    <text evidence="3 10">Carbohydrate metabolism; galactose metabolism.</text>
</comment>
<evidence type="ECO:0000256" key="2">
    <source>
        <dbReference type="ARBA" id="ARBA00001911"/>
    </source>
</evidence>
<evidence type="ECO:0000256" key="8">
    <source>
        <dbReference type="ARBA" id="ARBA00023235"/>
    </source>
</evidence>
<keyword evidence="8 10" id="KW-0413">Isomerase</keyword>
<evidence type="ECO:0000256" key="5">
    <source>
        <dbReference type="ARBA" id="ARBA00013189"/>
    </source>
</evidence>
<accession>A0A2S9XBW5</accession>
<dbReference type="CDD" id="cd05247">
    <property type="entry name" value="UDP_G4E_1_SDR_e"/>
    <property type="match status" value="1"/>
</dbReference>
<dbReference type="PANTHER" id="PTHR43725:SF53">
    <property type="entry name" value="UDP-ARABINOSE 4-EPIMERASE 1"/>
    <property type="match status" value="1"/>
</dbReference>
<evidence type="ECO:0000256" key="11">
    <source>
        <dbReference type="SAM" id="MobiDB-lite"/>
    </source>
</evidence>
<gene>
    <name evidence="13" type="primary">galE_3</name>
    <name evidence="13" type="ORF">ENSA5_65450</name>
</gene>
<dbReference type="GO" id="GO:0033499">
    <property type="term" value="P:galactose catabolic process via UDP-galactose, Leloir pathway"/>
    <property type="evidence" value="ECO:0007669"/>
    <property type="project" value="TreeGrafter"/>
</dbReference>
<evidence type="ECO:0000256" key="3">
    <source>
        <dbReference type="ARBA" id="ARBA00004947"/>
    </source>
</evidence>
<dbReference type="Proteomes" id="UP000237968">
    <property type="component" value="Unassembled WGS sequence"/>
</dbReference>
<keyword evidence="9 10" id="KW-0119">Carbohydrate metabolism</keyword>
<organism evidence="13 14">
    <name type="scientific">Enhygromyxa salina</name>
    <dbReference type="NCBI Taxonomy" id="215803"/>
    <lineage>
        <taxon>Bacteria</taxon>
        <taxon>Pseudomonadati</taxon>
        <taxon>Myxococcota</taxon>
        <taxon>Polyangia</taxon>
        <taxon>Nannocystales</taxon>
        <taxon>Nannocystaceae</taxon>
        <taxon>Enhygromyxa</taxon>
    </lineage>
</organism>
<evidence type="ECO:0000256" key="10">
    <source>
        <dbReference type="RuleBase" id="RU366046"/>
    </source>
</evidence>
<dbReference type="InterPro" id="IPR005886">
    <property type="entry name" value="UDP_G4E"/>
</dbReference>
<sequence>MAPGHNHNILVVGGAGYIGGHTCKALARAGYLPVTYDNLVSGHEWAVKWGPLEHGDIRDRSRLAEVIARYRPTAAIHLAAYACVGESVVNPAKYYHNNVVGTLSLLEELRAGGVDKLVFSSTCATYGAPLRLPIDEAHPRSPVSPYGHSKEMIEQILRDYDRAYGLRTIALRYFNVAGADLEGELGEDHDPETHLIPLAIEAALGRRAALSIFGDDFPTPDGTAIRDYIHVVDLAVAHLHALEYLESGGATTACNLGTGCGYSVREIVSAVEELTGRELDTKIAPRRAGDPPALVAAPERAYELLGWRPLCSGLATIVGTAIRWARAQSSGEARAQHAAPRPVGRDAARSGA</sequence>
<reference evidence="13 14" key="1">
    <citation type="submission" date="2018-03" db="EMBL/GenBank/DDBJ databases">
        <title>Draft Genome Sequences of the Obligatory Marine Myxobacteria Enhygromyxa salina SWB005.</title>
        <authorList>
            <person name="Poehlein A."/>
            <person name="Moghaddam J.A."/>
            <person name="Harms H."/>
            <person name="Alanjari M."/>
            <person name="Koenig G.M."/>
            <person name="Daniel R."/>
            <person name="Schaeberle T.F."/>
        </authorList>
    </citation>
    <scope>NUCLEOTIDE SEQUENCE [LARGE SCALE GENOMIC DNA]</scope>
    <source>
        <strain evidence="13 14">SWB005</strain>
    </source>
</reference>
<dbReference type="InterPro" id="IPR036291">
    <property type="entry name" value="NAD(P)-bd_dom_sf"/>
</dbReference>
<comment type="caution">
    <text evidence="13">The sequence shown here is derived from an EMBL/GenBank/DDBJ whole genome shotgun (WGS) entry which is preliminary data.</text>
</comment>
<dbReference type="OrthoDB" id="9801785at2"/>
<dbReference type="GO" id="GO:0003978">
    <property type="term" value="F:UDP-glucose 4-epimerase activity"/>
    <property type="evidence" value="ECO:0007669"/>
    <property type="project" value="UniProtKB-UniRule"/>
</dbReference>
<proteinExistence type="inferred from homology"/>
<dbReference type="Pfam" id="PF01370">
    <property type="entry name" value="Epimerase"/>
    <property type="match status" value="1"/>
</dbReference>
<dbReference type="SUPFAM" id="SSF51735">
    <property type="entry name" value="NAD(P)-binding Rossmann-fold domains"/>
    <property type="match status" value="1"/>
</dbReference>
<feature type="domain" description="NAD-dependent epimerase/dehydratase" evidence="12">
    <location>
        <begin position="9"/>
        <end position="257"/>
    </location>
</feature>
<evidence type="ECO:0000256" key="1">
    <source>
        <dbReference type="ARBA" id="ARBA00000083"/>
    </source>
</evidence>
<dbReference type="AlphaFoldDB" id="A0A2S9XBW5"/>
<evidence type="ECO:0000259" key="12">
    <source>
        <dbReference type="Pfam" id="PF01370"/>
    </source>
</evidence>
<dbReference type="Gene3D" id="3.90.25.10">
    <property type="entry name" value="UDP-galactose 4-epimerase, domain 1"/>
    <property type="match status" value="1"/>
</dbReference>
<keyword evidence="14" id="KW-1185">Reference proteome</keyword>
<comment type="catalytic activity">
    <reaction evidence="1 10">
        <text>UDP-alpha-D-glucose = UDP-alpha-D-galactose</text>
        <dbReference type="Rhea" id="RHEA:22168"/>
        <dbReference type="ChEBI" id="CHEBI:58885"/>
        <dbReference type="ChEBI" id="CHEBI:66914"/>
        <dbReference type="EC" id="5.1.3.2"/>
    </reaction>
</comment>
<dbReference type="UniPathway" id="UPA00214"/>
<dbReference type="NCBIfam" id="TIGR01179">
    <property type="entry name" value="galE"/>
    <property type="match status" value="1"/>
</dbReference>
<dbReference type="EMBL" id="PVNK01000283">
    <property type="protein sequence ID" value="PRP90348.1"/>
    <property type="molecule type" value="Genomic_DNA"/>
</dbReference>
<evidence type="ECO:0000313" key="14">
    <source>
        <dbReference type="Proteomes" id="UP000237968"/>
    </source>
</evidence>
<evidence type="ECO:0000256" key="9">
    <source>
        <dbReference type="ARBA" id="ARBA00023277"/>
    </source>
</evidence>
<comment type="similarity">
    <text evidence="4 10">Belongs to the NAD(P)-dependent epimerase/dehydratase family.</text>
</comment>
<dbReference type="EC" id="5.1.3.2" evidence="5 10"/>
<evidence type="ECO:0000256" key="4">
    <source>
        <dbReference type="ARBA" id="ARBA00007637"/>
    </source>
</evidence>
<comment type="cofactor">
    <cofactor evidence="2 10">
        <name>NAD(+)</name>
        <dbReference type="ChEBI" id="CHEBI:57540"/>
    </cofactor>
</comment>
<dbReference type="Gene3D" id="3.40.50.720">
    <property type="entry name" value="NAD(P)-binding Rossmann-like Domain"/>
    <property type="match status" value="1"/>
</dbReference>
<evidence type="ECO:0000256" key="6">
    <source>
        <dbReference type="ARBA" id="ARBA00018569"/>
    </source>
</evidence>
<dbReference type="InterPro" id="IPR001509">
    <property type="entry name" value="Epimerase_deHydtase"/>
</dbReference>
<name>A0A2S9XBW5_9BACT</name>
<feature type="region of interest" description="Disordered" evidence="11">
    <location>
        <begin position="331"/>
        <end position="352"/>
    </location>
</feature>
<comment type="subunit">
    <text evidence="10">Homodimer.</text>
</comment>
<evidence type="ECO:0000256" key="7">
    <source>
        <dbReference type="ARBA" id="ARBA00023027"/>
    </source>
</evidence>
<dbReference type="PANTHER" id="PTHR43725">
    <property type="entry name" value="UDP-GLUCOSE 4-EPIMERASE"/>
    <property type="match status" value="1"/>
</dbReference>
<evidence type="ECO:0000313" key="13">
    <source>
        <dbReference type="EMBL" id="PRP90348.1"/>
    </source>
</evidence>
<feature type="compositionally biased region" description="Basic and acidic residues" evidence="11">
    <location>
        <begin position="343"/>
        <end position="352"/>
    </location>
</feature>
<keyword evidence="7 10" id="KW-0520">NAD</keyword>